<organism evidence="2 3">
    <name type="scientific">Tanacetum coccineum</name>
    <dbReference type="NCBI Taxonomy" id="301880"/>
    <lineage>
        <taxon>Eukaryota</taxon>
        <taxon>Viridiplantae</taxon>
        <taxon>Streptophyta</taxon>
        <taxon>Embryophyta</taxon>
        <taxon>Tracheophyta</taxon>
        <taxon>Spermatophyta</taxon>
        <taxon>Magnoliopsida</taxon>
        <taxon>eudicotyledons</taxon>
        <taxon>Gunneridae</taxon>
        <taxon>Pentapetalae</taxon>
        <taxon>asterids</taxon>
        <taxon>campanulids</taxon>
        <taxon>Asterales</taxon>
        <taxon>Asteraceae</taxon>
        <taxon>Asteroideae</taxon>
        <taxon>Anthemideae</taxon>
        <taxon>Anthemidinae</taxon>
        <taxon>Tanacetum</taxon>
    </lineage>
</organism>
<feature type="compositionally biased region" description="Basic residues" evidence="1">
    <location>
        <begin position="469"/>
        <end position="479"/>
    </location>
</feature>
<evidence type="ECO:0000313" key="3">
    <source>
        <dbReference type="Proteomes" id="UP001151760"/>
    </source>
</evidence>
<feature type="compositionally biased region" description="Polar residues" evidence="1">
    <location>
        <begin position="1"/>
        <end position="11"/>
    </location>
</feature>
<feature type="region of interest" description="Disordered" evidence="1">
    <location>
        <begin position="103"/>
        <end position="135"/>
    </location>
</feature>
<keyword evidence="3" id="KW-1185">Reference proteome</keyword>
<evidence type="ECO:0008006" key="4">
    <source>
        <dbReference type="Google" id="ProtNLM"/>
    </source>
</evidence>
<feature type="region of interest" description="Disordered" evidence="1">
    <location>
        <begin position="1"/>
        <end position="37"/>
    </location>
</feature>
<comment type="caution">
    <text evidence="2">The sequence shown here is derived from an EMBL/GenBank/DDBJ whole genome shotgun (WGS) entry which is preliminary data.</text>
</comment>
<dbReference type="PANTHER" id="PTHR33240:SF15">
    <property type="entry name" value="GAG-PRO-LIKE PROTEIN"/>
    <property type="match status" value="1"/>
</dbReference>
<proteinExistence type="predicted"/>
<feature type="region of interest" description="Disordered" evidence="1">
    <location>
        <begin position="73"/>
        <end position="92"/>
    </location>
</feature>
<evidence type="ECO:0000256" key="1">
    <source>
        <dbReference type="SAM" id="MobiDB-lite"/>
    </source>
</evidence>
<protein>
    <recommendedName>
        <fullName evidence="4">Reverse transcriptase domain-containing protein</fullName>
    </recommendedName>
</protein>
<feature type="region of interest" description="Disordered" evidence="1">
    <location>
        <begin position="454"/>
        <end position="521"/>
    </location>
</feature>
<gene>
    <name evidence="2" type="ORF">Tco_0706206</name>
</gene>
<accession>A0ABQ4Y6V5</accession>
<dbReference type="PANTHER" id="PTHR33240">
    <property type="entry name" value="OS08G0508500 PROTEIN"/>
    <property type="match status" value="1"/>
</dbReference>
<dbReference type="EMBL" id="BQNB010010149">
    <property type="protein sequence ID" value="GJS73365.1"/>
    <property type="molecule type" value="Genomic_DNA"/>
</dbReference>
<reference evidence="2" key="2">
    <citation type="submission" date="2022-01" db="EMBL/GenBank/DDBJ databases">
        <authorList>
            <person name="Yamashiro T."/>
            <person name="Shiraishi A."/>
            <person name="Satake H."/>
            <person name="Nakayama K."/>
        </authorList>
    </citation>
    <scope>NUCLEOTIDE SEQUENCE</scope>
</reference>
<name>A0ABQ4Y6V5_9ASTR</name>
<feature type="compositionally biased region" description="Basic residues" evidence="1">
    <location>
        <begin position="110"/>
        <end position="119"/>
    </location>
</feature>
<feature type="compositionally biased region" description="Polar residues" evidence="1">
    <location>
        <begin position="456"/>
        <end position="466"/>
    </location>
</feature>
<evidence type="ECO:0000313" key="2">
    <source>
        <dbReference type="EMBL" id="GJS73365.1"/>
    </source>
</evidence>
<sequence>MSQPSKQNPTPANFAVRNTVGKGSKQTPDSDPGHLPADKLREICDKHYNQILPIMAEKVHQEKLQSVQARLSFGESSRRHSQTRGETIFSKLGEKKKDIHARLGPEVAPRHRHASRRRNASVGTPAEDPNKRRKEARSLIRSYITCSSERQREIEREWDEAQTAGDQFIPRELITRKMRMTKGDTGSLGRRNKAKIERWIMPTWCHMFNSTLIGSARVWFDKLPSESIDSYEVLRKAFLGFMHGITNPDLIKRLNDNIPKTVDEMMSVTTAFLRGEAKTAKKEEDSNKEKAAPISMVQPWKRIMKQRVTQTLSPNQEISFPYLASGDRRENPMIIEAKIEGHSIHHMYVDGGSASEILYEYCFNRLRPEIKSRMTPATTPLLGFNGEISWPLGQISLTVSLGDEKHSASTNMNFMVVRSPSPYNGIIGPSGDQKNSSCTIHRLWDVKIFGRRRNSHTPQQHCNSSRLRYGGRRNKRTIPHKSAYGRRDESSHPPWVSGTDNNNMRELVRKRKDGTLQSTKG</sequence>
<dbReference type="Proteomes" id="UP001151760">
    <property type="component" value="Unassembled WGS sequence"/>
</dbReference>
<reference evidence="2" key="1">
    <citation type="journal article" date="2022" name="Int. J. Mol. Sci.">
        <title>Draft Genome of Tanacetum Coccineum: Genomic Comparison of Closely Related Tanacetum-Family Plants.</title>
        <authorList>
            <person name="Yamashiro T."/>
            <person name="Shiraishi A."/>
            <person name="Nakayama K."/>
            <person name="Satake H."/>
        </authorList>
    </citation>
    <scope>NUCLEOTIDE SEQUENCE</scope>
</reference>